<dbReference type="PROSITE" id="PS51257">
    <property type="entry name" value="PROKAR_LIPOPROTEIN"/>
    <property type="match status" value="1"/>
</dbReference>
<dbReference type="EMBL" id="JAROAV010000008">
    <property type="protein sequence ID" value="MDF8263070.1"/>
    <property type="molecule type" value="Genomic_DNA"/>
</dbReference>
<gene>
    <name evidence="3" type="ORF">P4R38_02270</name>
</gene>
<dbReference type="RefSeq" id="WP_277190869.1">
    <property type="nucleotide sequence ID" value="NZ_JAROAV010000008.1"/>
</dbReference>
<dbReference type="Proteomes" id="UP001528912">
    <property type="component" value="Unassembled WGS sequence"/>
</dbReference>
<evidence type="ECO:0000256" key="1">
    <source>
        <dbReference type="SAM" id="MobiDB-lite"/>
    </source>
</evidence>
<feature type="signal peptide" evidence="2">
    <location>
        <begin position="1"/>
        <end position="23"/>
    </location>
</feature>
<feature type="compositionally biased region" description="Polar residues" evidence="1">
    <location>
        <begin position="159"/>
        <end position="173"/>
    </location>
</feature>
<evidence type="ECO:0000313" key="4">
    <source>
        <dbReference type="Proteomes" id="UP001528912"/>
    </source>
</evidence>
<feature type="region of interest" description="Disordered" evidence="1">
    <location>
        <begin position="149"/>
        <end position="173"/>
    </location>
</feature>
<sequence>MLRTTIARTAAAGLLLAAPLALTGCGRFGGDNPQPVPPGSAAPTGGSTAPSSGSTPPPSSSSPGATDDAAGKPSREAVTNGVRTAYGSSPAAAVLDVDKLASCVTNDIYDTVSAPTLQALADGRPSNIRNPQDVRTVAQAVGDCTPKAKRNVPSLPTDIPTTLPSLPTQIPGM</sequence>
<evidence type="ECO:0000256" key="2">
    <source>
        <dbReference type="SAM" id="SignalP"/>
    </source>
</evidence>
<comment type="caution">
    <text evidence="3">The sequence shown here is derived from an EMBL/GenBank/DDBJ whole genome shotgun (WGS) entry which is preliminary data.</text>
</comment>
<proteinExistence type="predicted"/>
<reference evidence="3 4" key="1">
    <citation type="submission" date="2023-03" db="EMBL/GenBank/DDBJ databases">
        <title>YIM 133296 draft genome.</title>
        <authorList>
            <person name="Xiong L."/>
        </authorList>
    </citation>
    <scope>NUCLEOTIDE SEQUENCE [LARGE SCALE GENOMIC DNA]</scope>
    <source>
        <strain evidence="3 4">YIM 133296</strain>
    </source>
</reference>
<keyword evidence="2" id="KW-0732">Signal</keyword>
<organism evidence="3 4">
    <name type="scientific">Luteipulveratus flavus</name>
    <dbReference type="NCBI Taxonomy" id="3031728"/>
    <lineage>
        <taxon>Bacteria</taxon>
        <taxon>Bacillati</taxon>
        <taxon>Actinomycetota</taxon>
        <taxon>Actinomycetes</taxon>
        <taxon>Micrococcales</taxon>
        <taxon>Dermacoccaceae</taxon>
        <taxon>Luteipulveratus</taxon>
    </lineage>
</organism>
<name>A0ABT6C2X9_9MICO</name>
<evidence type="ECO:0000313" key="3">
    <source>
        <dbReference type="EMBL" id="MDF8263070.1"/>
    </source>
</evidence>
<keyword evidence="4" id="KW-1185">Reference proteome</keyword>
<feature type="chain" id="PRO_5045840770" description="Lipoprotein" evidence="2">
    <location>
        <begin position="24"/>
        <end position="173"/>
    </location>
</feature>
<evidence type="ECO:0008006" key="5">
    <source>
        <dbReference type="Google" id="ProtNLM"/>
    </source>
</evidence>
<feature type="region of interest" description="Disordered" evidence="1">
    <location>
        <begin position="27"/>
        <end position="83"/>
    </location>
</feature>
<accession>A0ABT6C2X9</accession>
<feature type="compositionally biased region" description="Low complexity" evidence="1">
    <location>
        <begin position="41"/>
        <end position="54"/>
    </location>
</feature>
<protein>
    <recommendedName>
        <fullName evidence="5">Lipoprotein</fullName>
    </recommendedName>
</protein>